<keyword evidence="3" id="KW-0479">Metal-binding</keyword>
<dbReference type="InterPro" id="IPR009000">
    <property type="entry name" value="Transl_B-barrel_sf"/>
</dbReference>
<dbReference type="SMART" id="SM00863">
    <property type="entry name" value="tRNA_SAD"/>
    <property type="match status" value="1"/>
</dbReference>
<dbReference type="PANTHER" id="PTHR43462">
    <property type="entry name" value="ALANYL-TRNA EDITING PROTEIN"/>
    <property type="match status" value="1"/>
</dbReference>
<reference evidence="7 8" key="1">
    <citation type="submission" date="2018-08" db="EMBL/GenBank/DDBJ databases">
        <title>A genome reference for cultivated species of the human gut microbiota.</title>
        <authorList>
            <person name="Zou Y."/>
            <person name="Xue W."/>
            <person name="Luo G."/>
        </authorList>
    </citation>
    <scope>NUCLEOTIDE SEQUENCE [LARGE SCALE GENOMIC DNA]</scope>
    <source>
        <strain evidence="7 8">AM07-24</strain>
    </source>
</reference>
<dbReference type="Proteomes" id="UP000284841">
    <property type="component" value="Unassembled WGS sequence"/>
</dbReference>
<dbReference type="SUPFAM" id="SSF55186">
    <property type="entry name" value="ThrRS/AlaRS common domain"/>
    <property type="match status" value="1"/>
</dbReference>
<dbReference type="PROSITE" id="PS50860">
    <property type="entry name" value="AA_TRNA_LIGASE_II_ALA"/>
    <property type="match status" value="1"/>
</dbReference>
<comment type="cofactor">
    <cofactor evidence="1">
        <name>Zn(2+)</name>
        <dbReference type="ChEBI" id="CHEBI:29105"/>
    </cofactor>
</comment>
<organism evidence="7 8">
    <name type="scientific">Emergencia timonensis</name>
    <dbReference type="NCBI Taxonomy" id="1776384"/>
    <lineage>
        <taxon>Bacteria</taxon>
        <taxon>Bacillati</taxon>
        <taxon>Bacillota</taxon>
        <taxon>Clostridia</taxon>
        <taxon>Peptostreptococcales</taxon>
        <taxon>Anaerovoracaceae</taxon>
        <taxon>Emergencia</taxon>
    </lineage>
</organism>
<protein>
    <submittedName>
        <fullName evidence="7">Alanyl-tRNA editing protein</fullName>
    </submittedName>
</protein>
<dbReference type="GO" id="GO:0046872">
    <property type="term" value="F:metal ion binding"/>
    <property type="evidence" value="ECO:0007669"/>
    <property type="project" value="UniProtKB-KW"/>
</dbReference>
<dbReference type="EMBL" id="QRMS01000006">
    <property type="protein sequence ID" value="RHJ84582.1"/>
    <property type="molecule type" value="Genomic_DNA"/>
</dbReference>
<keyword evidence="5" id="KW-0812">Transmembrane</keyword>
<dbReference type="SUPFAM" id="SSF50447">
    <property type="entry name" value="Translation proteins"/>
    <property type="match status" value="1"/>
</dbReference>
<keyword evidence="8" id="KW-1185">Reference proteome</keyword>
<proteinExistence type="predicted"/>
<dbReference type="GO" id="GO:0005524">
    <property type="term" value="F:ATP binding"/>
    <property type="evidence" value="ECO:0007669"/>
    <property type="project" value="InterPro"/>
</dbReference>
<dbReference type="InterPro" id="IPR051335">
    <property type="entry name" value="Alanyl-tRNA_Editing_Enzymes"/>
</dbReference>
<keyword evidence="5" id="KW-0472">Membrane</keyword>
<evidence type="ECO:0000256" key="2">
    <source>
        <dbReference type="ARBA" id="ARBA00004496"/>
    </source>
</evidence>
<dbReference type="Pfam" id="PF07973">
    <property type="entry name" value="tRNA_SAD"/>
    <property type="match status" value="1"/>
</dbReference>
<dbReference type="InterPro" id="IPR012947">
    <property type="entry name" value="tRNA_SAD"/>
</dbReference>
<dbReference type="InterPro" id="IPR018165">
    <property type="entry name" value="Ala-tRNA-synth_IIc_core"/>
</dbReference>
<dbReference type="PANTHER" id="PTHR43462:SF1">
    <property type="entry name" value="ALANYL-TRNA EDITING PROTEIN AARSD1"/>
    <property type="match status" value="1"/>
</dbReference>
<keyword evidence="5" id="KW-1133">Transmembrane helix</keyword>
<keyword evidence="4" id="KW-0862">Zinc</keyword>
<feature type="domain" description="Alanyl-transfer RNA synthetases family profile" evidence="6">
    <location>
        <begin position="40"/>
        <end position="293"/>
    </location>
</feature>
<dbReference type="InterPro" id="IPR018163">
    <property type="entry name" value="Thr/Ala-tRNA-synth_IIc_edit"/>
</dbReference>
<evidence type="ECO:0000313" key="8">
    <source>
        <dbReference type="Proteomes" id="UP000284841"/>
    </source>
</evidence>
<comment type="caution">
    <text evidence="7">The sequence shown here is derived from an EMBL/GenBank/DDBJ whole genome shotgun (WGS) entry which is preliminary data.</text>
</comment>
<dbReference type="OrthoDB" id="9812949at2"/>
<dbReference type="GO" id="GO:0005737">
    <property type="term" value="C:cytoplasm"/>
    <property type="evidence" value="ECO:0007669"/>
    <property type="project" value="UniProtKB-SubCell"/>
</dbReference>
<accession>A0A415DVP9</accession>
<evidence type="ECO:0000259" key="6">
    <source>
        <dbReference type="PROSITE" id="PS50860"/>
    </source>
</evidence>
<gene>
    <name evidence="7" type="ORF">DW099_16520</name>
</gene>
<evidence type="ECO:0000256" key="4">
    <source>
        <dbReference type="ARBA" id="ARBA00022833"/>
    </source>
</evidence>
<dbReference type="AlphaFoldDB" id="A0A415DVP9"/>
<name>A0A415DVP9_9FIRM</name>
<dbReference type="GO" id="GO:0006419">
    <property type="term" value="P:alanyl-tRNA aminoacylation"/>
    <property type="evidence" value="ECO:0007669"/>
    <property type="project" value="InterPro"/>
</dbReference>
<dbReference type="STRING" id="1776384.GCA_900086585_01429"/>
<dbReference type="Gene3D" id="3.30.980.10">
    <property type="entry name" value="Threonyl-trna Synthetase, Chain A, domain 2"/>
    <property type="match status" value="1"/>
</dbReference>
<dbReference type="GO" id="GO:0002161">
    <property type="term" value="F:aminoacyl-tRNA deacylase activity"/>
    <property type="evidence" value="ECO:0007669"/>
    <property type="project" value="UniProtKB-ARBA"/>
</dbReference>
<dbReference type="Gene3D" id="3.10.310.40">
    <property type="match status" value="1"/>
</dbReference>
<sequence>MLRQISLFSNHFPLLYSFSFTLIYVILLLSRTIIRQPRRSFIMNTIRRFQEDVYLRECRAKVTGLTEKDGKCQITLNQTIFFPTGGGQSCDVGTIDNLPIIDVYESDDEIFHVTDQLNHGLSIGDEVEIAIDWAHRFDNMQRHCGEHILSGIFFELYGGVNRGFHMGEEYMTIDISLEEKPEFDKISWEMAKEAELRTNQAIWSNLPVITRHFDKREDAENLPLRKALAFDEDITIVCVGATSNPADCVACCGTHPSTSGQVGMLKIYKVESNKGMFRIYFEAGQRAFTQYQARFDVLTTLENKLSAGFGDLLSKYEAQQEKAKESRNELYHLKKSVIMREISDIKASLTPAFVKKYDKLAINDILDIGKELKGLIPTIAFLVHQPSNTVLLFSDQYDCNKLVKENADIYGGKGGGNKNSARAIFSKAEYVDTFIDLIEKHLR</sequence>
<dbReference type="Gene3D" id="2.40.30.130">
    <property type="match status" value="1"/>
</dbReference>
<evidence type="ECO:0000313" key="7">
    <source>
        <dbReference type="EMBL" id="RHJ84582.1"/>
    </source>
</evidence>
<feature type="transmembrane region" description="Helical" evidence="5">
    <location>
        <begin position="12"/>
        <end position="34"/>
    </location>
</feature>
<comment type="subcellular location">
    <subcellularLocation>
        <location evidence="2">Cytoplasm</location>
    </subcellularLocation>
</comment>
<dbReference type="GO" id="GO:0004813">
    <property type="term" value="F:alanine-tRNA ligase activity"/>
    <property type="evidence" value="ECO:0007669"/>
    <property type="project" value="InterPro"/>
</dbReference>
<evidence type="ECO:0000256" key="3">
    <source>
        <dbReference type="ARBA" id="ARBA00022723"/>
    </source>
</evidence>
<evidence type="ECO:0000256" key="5">
    <source>
        <dbReference type="SAM" id="Phobius"/>
    </source>
</evidence>
<evidence type="ECO:0000256" key="1">
    <source>
        <dbReference type="ARBA" id="ARBA00001947"/>
    </source>
</evidence>
<dbReference type="GO" id="GO:0003676">
    <property type="term" value="F:nucleic acid binding"/>
    <property type="evidence" value="ECO:0007669"/>
    <property type="project" value="InterPro"/>
</dbReference>